<dbReference type="OrthoDB" id="267364at2"/>
<evidence type="ECO:0000313" key="3">
    <source>
        <dbReference type="Proteomes" id="UP000285310"/>
    </source>
</evidence>
<dbReference type="FunCoup" id="A0A423PZY8">
    <property type="interactions" value="22"/>
</dbReference>
<dbReference type="EMBL" id="AYKG01000006">
    <property type="protein sequence ID" value="ROO31314.1"/>
    <property type="molecule type" value="Genomic_DNA"/>
</dbReference>
<dbReference type="AlphaFoldDB" id="A0A423PZY8"/>
<dbReference type="InParanoid" id="A0A423PZY8"/>
<keyword evidence="3" id="KW-1185">Reference proteome</keyword>
<accession>A0A423PZY8</accession>
<reference evidence="2 3" key="1">
    <citation type="submission" date="2013-10" db="EMBL/GenBank/DDBJ databases">
        <title>Salinisphaera japonica YTM-1 Genome Sequencing.</title>
        <authorList>
            <person name="Lai Q."/>
            <person name="Li C."/>
            <person name="Shao Z."/>
        </authorList>
    </citation>
    <scope>NUCLEOTIDE SEQUENCE [LARGE SCALE GENOMIC DNA]</scope>
    <source>
        <strain evidence="2 3">YTM-1</strain>
    </source>
</reference>
<protein>
    <recommendedName>
        <fullName evidence="1">SprT-like domain-containing protein</fullName>
    </recommendedName>
</protein>
<dbReference type="RefSeq" id="WP_123657188.1">
    <property type="nucleotide sequence ID" value="NZ_AYKG01000006.1"/>
</dbReference>
<evidence type="ECO:0000259" key="1">
    <source>
        <dbReference type="SMART" id="SM00731"/>
    </source>
</evidence>
<evidence type="ECO:0000313" key="2">
    <source>
        <dbReference type="EMBL" id="ROO31314.1"/>
    </source>
</evidence>
<dbReference type="Proteomes" id="UP000285310">
    <property type="component" value="Unassembled WGS sequence"/>
</dbReference>
<organism evidence="2 3">
    <name type="scientific">Salinisphaera japonica YTM-1</name>
    <dbReference type="NCBI Taxonomy" id="1209778"/>
    <lineage>
        <taxon>Bacteria</taxon>
        <taxon>Pseudomonadati</taxon>
        <taxon>Pseudomonadota</taxon>
        <taxon>Gammaproteobacteria</taxon>
        <taxon>Salinisphaerales</taxon>
        <taxon>Salinisphaeraceae</taxon>
        <taxon>Salinisphaera</taxon>
    </lineage>
</organism>
<feature type="domain" description="SprT-like" evidence="1">
    <location>
        <begin position="17"/>
        <end position="175"/>
    </location>
</feature>
<dbReference type="SMART" id="SM00731">
    <property type="entry name" value="SprT"/>
    <property type="match status" value="1"/>
</dbReference>
<dbReference type="InterPro" id="IPR006640">
    <property type="entry name" value="SprT-like_domain"/>
</dbReference>
<dbReference type="PANTHER" id="PTHR38773">
    <property type="entry name" value="PROTEIN SPRT"/>
    <property type="match status" value="1"/>
</dbReference>
<dbReference type="PANTHER" id="PTHR38773:SF1">
    <property type="entry name" value="PROTEIN SPRT"/>
    <property type="match status" value="1"/>
</dbReference>
<dbReference type="Pfam" id="PF10263">
    <property type="entry name" value="SprT-like"/>
    <property type="match status" value="1"/>
</dbReference>
<name>A0A423PZY8_9GAMM</name>
<dbReference type="GO" id="GO:0006950">
    <property type="term" value="P:response to stress"/>
    <property type="evidence" value="ECO:0007669"/>
    <property type="project" value="UniProtKB-ARBA"/>
</dbReference>
<sequence>MSAATRSPSDDQIERVRAATARWIVAAREITGATPRRLPVPEVLFDLRGRSAGQAVYAKRSRRCHIRFNAGLLAAYPDDMLAVTVPHEVAHVVVYRLYGMRAKPHGAEWKALMAAFGVDAAACHNMTTTPARRLTQYRYTCGCAEPAWLTSIRHRRAKAGTRYQCRRCRQVLVADPGEDVSS</sequence>
<proteinExistence type="predicted"/>
<gene>
    <name evidence="2" type="ORF">SAJA_03155</name>
</gene>
<comment type="caution">
    <text evidence="2">The sequence shown here is derived from an EMBL/GenBank/DDBJ whole genome shotgun (WGS) entry which is preliminary data.</text>
</comment>